<dbReference type="InterPro" id="IPR036869">
    <property type="entry name" value="J_dom_sf"/>
</dbReference>
<dbReference type="EMBL" id="JBDFQZ010000014">
    <property type="protein sequence ID" value="KAK9666645.1"/>
    <property type="molecule type" value="Genomic_DNA"/>
</dbReference>
<accession>A0AAW1GP93</accession>
<dbReference type="AlphaFoldDB" id="A0AAW1GP93"/>
<evidence type="ECO:0000313" key="4">
    <source>
        <dbReference type="Proteomes" id="UP001443914"/>
    </source>
</evidence>
<feature type="compositionally biased region" description="Basic residues" evidence="1">
    <location>
        <begin position="589"/>
        <end position="610"/>
    </location>
</feature>
<organism evidence="3 4">
    <name type="scientific">Saponaria officinalis</name>
    <name type="common">Common soapwort</name>
    <name type="synonym">Lychnis saponaria</name>
    <dbReference type="NCBI Taxonomy" id="3572"/>
    <lineage>
        <taxon>Eukaryota</taxon>
        <taxon>Viridiplantae</taxon>
        <taxon>Streptophyta</taxon>
        <taxon>Embryophyta</taxon>
        <taxon>Tracheophyta</taxon>
        <taxon>Spermatophyta</taxon>
        <taxon>Magnoliopsida</taxon>
        <taxon>eudicotyledons</taxon>
        <taxon>Gunneridae</taxon>
        <taxon>Pentapetalae</taxon>
        <taxon>Caryophyllales</taxon>
        <taxon>Caryophyllaceae</taxon>
        <taxon>Caryophylleae</taxon>
        <taxon>Saponaria</taxon>
    </lineage>
</organism>
<feature type="compositionally biased region" description="Pro residues" evidence="1">
    <location>
        <begin position="156"/>
        <end position="166"/>
    </location>
</feature>
<feature type="region of interest" description="Disordered" evidence="1">
    <location>
        <begin position="563"/>
        <end position="611"/>
    </location>
</feature>
<dbReference type="CDD" id="cd06257">
    <property type="entry name" value="DnaJ"/>
    <property type="match status" value="1"/>
</dbReference>
<evidence type="ECO:0000313" key="3">
    <source>
        <dbReference type="EMBL" id="KAK9666645.1"/>
    </source>
</evidence>
<feature type="compositionally biased region" description="Acidic residues" evidence="1">
    <location>
        <begin position="563"/>
        <end position="576"/>
    </location>
</feature>
<dbReference type="PANTHER" id="PTHR45496:SF19">
    <property type="entry name" value="J DOMAIN-CONTAINING PROTEIN"/>
    <property type="match status" value="1"/>
</dbReference>
<sequence length="739" mass="81503">MDGNNPRAEAERWLGIAVKLLTARDFLGSKTFAIRAKESDPNNEVSDQILAVVETVLAGEKRVNSSQHPDWYTVLQLPRLVRDPELITGHYRRLVTLLNPDRNRLPFADYALQLVMDAWSILSDPNKKWLFDNELAVYLQRIVEQQQQQQLQQPPQQQPPPPPQQQPPVRVEAVRVENPQLNTFQFFQPPQAPPSAPQTAAVSMWQQQQEVAQHNNNQNFLQQHSGSNNLNNININNNLNSNSGGSSNQVHQIEFMQPPPVPQPQPQLPQWQMRDPTPVKGGGERNKGVMNGIGMTSLMGTPAASMINSTTQPITTPMMRRVGDVAVPMNTGPTLTPTPAPHQAVPGGGAVVRETRRVIDGNVVINNVVVDNNSNISNVGVMHVNDNVVSNDNNNAAVVDDADVVVNEENDDGGEDDVETFWTSCPYCFYIFEYQKEYQECTLRCQNCRRGFQAVQIPNPPPLSSARGGGAAADGDGKKDKEKSFCCWGFFPLGFSTVAWRKQNRMRGPNVAGNWVPFSPMFACPVENGGRDFQWFQSNGGASVGPKNMGRPPFSYPRVQVIDEDGDFNSDPSDSDSSDHDWRRNPTVVKKKKIKKRGRVWKGGPGRRGKVTAQNVDTQNQANHNSDDVGEVPVGGEVLEDGSNPQDVVGLASGPKEDARKKVAATLTRNQVRRRMKNMGKLDLNVEFNNEGDEHAPAVSAVNVGGDGVENIEFFEGLDEFLSTLPILNAAGDEKAKPS</sequence>
<feature type="region of interest" description="Disordered" evidence="1">
    <location>
        <begin position="148"/>
        <end position="169"/>
    </location>
</feature>
<dbReference type="SMART" id="SM00271">
    <property type="entry name" value="DnaJ"/>
    <property type="match status" value="1"/>
</dbReference>
<dbReference type="Proteomes" id="UP001443914">
    <property type="component" value="Unassembled WGS sequence"/>
</dbReference>
<evidence type="ECO:0000256" key="1">
    <source>
        <dbReference type="SAM" id="MobiDB-lite"/>
    </source>
</evidence>
<dbReference type="PROSITE" id="PS50076">
    <property type="entry name" value="DNAJ_2"/>
    <property type="match status" value="1"/>
</dbReference>
<dbReference type="PANTHER" id="PTHR45496">
    <property type="entry name" value="CHAPERONE DNAJ-DOMAIN SUPERFAMILY PROTEIN"/>
    <property type="match status" value="1"/>
</dbReference>
<protein>
    <recommendedName>
        <fullName evidence="2">J domain-containing protein</fullName>
    </recommendedName>
</protein>
<evidence type="ECO:0000259" key="2">
    <source>
        <dbReference type="PROSITE" id="PS50076"/>
    </source>
</evidence>
<feature type="domain" description="J" evidence="2">
    <location>
        <begin position="70"/>
        <end position="135"/>
    </location>
</feature>
<reference evidence="3" key="1">
    <citation type="submission" date="2024-03" db="EMBL/GenBank/DDBJ databases">
        <title>WGS assembly of Saponaria officinalis var. Norfolk2.</title>
        <authorList>
            <person name="Jenkins J."/>
            <person name="Shu S."/>
            <person name="Grimwood J."/>
            <person name="Barry K."/>
            <person name="Goodstein D."/>
            <person name="Schmutz J."/>
            <person name="Leebens-Mack J."/>
            <person name="Osbourn A."/>
        </authorList>
    </citation>
    <scope>NUCLEOTIDE SEQUENCE [LARGE SCALE GENOMIC DNA]</scope>
    <source>
        <strain evidence="3">JIC</strain>
    </source>
</reference>
<gene>
    <name evidence="3" type="ORF">RND81_14G200600</name>
</gene>
<name>A0AAW1GP93_SAPOF</name>
<proteinExistence type="predicted"/>
<dbReference type="Pfam" id="PF00226">
    <property type="entry name" value="DnaJ"/>
    <property type="match status" value="1"/>
</dbReference>
<keyword evidence="4" id="KW-1185">Reference proteome</keyword>
<dbReference type="Gene3D" id="1.10.287.110">
    <property type="entry name" value="DnaJ domain"/>
    <property type="match status" value="1"/>
</dbReference>
<dbReference type="SUPFAM" id="SSF46565">
    <property type="entry name" value="Chaperone J-domain"/>
    <property type="match status" value="1"/>
</dbReference>
<comment type="caution">
    <text evidence="3">The sequence shown here is derived from an EMBL/GenBank/DDBJ whole genome shotgun (WGS) entry which is preliminary data.</text>
</comment>
<feature type="region of interest" description="Disordered" evidence="1">
    <location>
        <begin position="220"/>
        <end position="249"/>
    </location>
</feature>
<feature type="compositionally biased region" description="Low complexity" evidence="1">
    <location>
        <begin position="220"/>
        <end position="248"/>
    </location>
</feature>
<dbReference type="InterPro" id="IPR001623">
    <property type="entry name" value="DnaJ_domain"/>
</dbReference>
<dbReference type="InterPro" id="IPR053052">
    <property type="entry name" value="Imprinting_Balance_Reg"/>
</dbReference>